<feature type="non-terminal residue" evidence="1">
    <location>
        <position position="1"/>
    </location>
</feature>
<dbReference type="AlphaFoldDB" id="A0A0L7MA63"/>
<gene>
    <name evidence="1" type="ORF">PFDG_05295</name>
</gene>
<dbReference type="KEGG" id="pfd:PFDG_05295"/>
<sequence length="77" mass="8793">GLFSKGQNKSFKNNKTALKTLFSFTNNGYKVDISILKKYSSFFKLEYISKSIYLNDKNKNLLACKSDVYKCLCQGAM</sequence>
<reference evidence="2" key="2">
    <citation type="submission" date="2006-09" db="EMBL/GenBank/DDBJ databases">
        <title>The genome sequence of Plasmodium falciparum Dd2.</title>
        <authorList>
            <consortium name="The Broad Institute Genome Sequencing Platform"/>
            <person name="Birren B."/>
            <person name="Lander E."/>
            <person name="Galagan J."/>
            <person name="Nusbaum C."/>
            <person name="Devon K."/>
            <person name="Henn M."/>
            <person name="Jaffe D."/>
            <person name="Butler J."/>
            <person name="Alvarez P."/>
            <person name="Gnerre S."/>
            <person name="Grabherr M."/>
            <person name="Kleber M."/>
            <person name="Mauceli E."/>
            <person name="Brockman W."/>
            <person name="MacCallum I.A."/>
            <person name="Rounsley S."/>
            <person name="Young S."/>
            <person name="LaButti K."/>
            <person name="Pushparaj V."/>
            <person name="DeCaprio D."/>
            <person name="Crawford M."/>
            <person name="Koehrsen M."/>
            <person name="Engels R."/>
            <person name="Montgomery P."/>
            <person name="Pearson M."/>
            <person name="Howarth C."/>
            <person name="Larson L."/>
            <person name="Luoma S."/>
            <person name="White J."/>
            <person name="Kodira C."/>
            <person name="Zeng Q."/>
            <person name="O'Leary S."/>
            <person name="Yandava C."/>
            <person name="Alvarado L."/>
            <person name="Wirth D."/>
            <person name="Volkman S."/>
            <person name="Hartl D."/>
        </authorList>
    </citation>
    <scope>NUCLEOTIDE SEQUENCE [LARGE SCALE GENOMIC DNA]</scope>
</reference>
<evidence type="ECO:0000313" key="1">
    <source>
        <dbReference type="EMBL" id="KOB89742.1"/>
    </source>
</evidence>
<accession>A0A0L7MA63</accession>
<reference evidence="2" key="1">
    <citation type="submission" date="2006-09" db="EMBL/GenBank/DDBJ databases">
        <title>Annotation of Plasmodium falciparum Dd2.</title>
        <authorList>
            <consortium name="The Broad Institute Genome Sequencing Platform"/>
            <person name="Volkman S.K."/>
            <person name="Neafsey D.E."/>
            <person name="Dash A.P."/>
            <person name="Chitnis C.E."/>
            <person name="Hartl D.L."/>
            <person name="Young S.K."/>
            <person name="Zeng Q."/>
            <person name="Koehrsen M."/>
            <person name="Alvarado L."/>
            <person name="Berlin A."/>
            <person name="Borenstein D."/>
            <person name="Chapman S.B."/>
            <person name="Chen Z."/>
            <person name="Engels R."/>
            <person name="Freedman E."/>
            <person name="Gellesch M."/>
            <person name="Goldberg J."/>
            <person name="Griggs A."/>
            <person name="Gujja S."/>
            <person name="Heilman E.R."/>
            <person name="Heiman D.I."/>
            <person name="Howarth C."/>
            <person name="Jen D."/>
            <person name="Larson L."/>
            <person name="Mehta T."/>
            <person name="Neiman D."/>
            <person name="Park D."/>
            <person name="Pearson M."/>
            <person name="Roberts A."/>
            <person name="Saif S."/>
            <person name="Shea T."/>
            <person name="Shenoy N."/>
            <person name="Sisk P."/>
            <person name="Stolte C."/>
            <person name="Sykes S."/>
            <person name="Walk T."/>
            <person name="White J."/>
            <person name="Yandava C."/>
            <person name="Haas B."/>
            <person name="Henn M.R."/>
            <person name="Nusbaum C."/>
            <person name="Birren B."/>
        </authorList>
    </citation>
    <scope>NUCLEOTIDE SEQUENCE [LARGE SCALE GENOMIC DNA]</scope>
</reference>
<protein>
    <submittedName>
        <fullName evidence="1">Uncharacterized protein</fullName>
    </submittedName>
</protein>
<name>A0A0L7MA63_PLAF4</name>
<proteinExistence type="predicted"/>
<evidence type="ECO:0000313" key="2">
    <source>
        <dbReference type="Proteomes" id="UP000054282"/>
    </source>
</evidence>
<organism evidence="1 2">
    <name type="scientific">Plasmodium falciparum (isolate Dd2)</name>
    <dbReference type="NCBI Taxonomy" id="57267"/>
    <lineage>
        <taxon>Eukaryota</taxon>
        <taxon>Sar</taxon>
        <taxon>Alveolata</taxon>
        <taxon>Apicomplexa</taxon>
        <taxon>Aconoidasida</taxon>
        <taxon>Haemosporida</taxon>
        <taxon>Plasmodiidae</taxon>
        <taxon>Plasmodium</taxon>
        <taxon>Plasmodium (Laverania)</taxon>
    </lineage>
</organism>
<dbReference type="Proteomes" id="UP000054282">
    <property type="component" value="Unassembled WGS sequence"/>
</dbReference>
<dbReference type="EMBL" id="GG703089">
    <property type="protein sequence ID" value="KOB89742.1"/>
    <property type="molecule type" value="Genomic_DNA"/>
</dbReference>